<sequence length="298" mass="34462">MKLLQLVLLTVFSITALAWSVEDQEILKVNHELQQDYPGSSFYEFMKLDKGSKSSLKEINKQFRKLSVKFHPDKVKGKQNKKLAQRNFERLSLIANILKSSTKDRYDFFLTNGFPKYKNNRFLYDRFRPGLIFVVVFLFLLIGVAHFIILKISASQDRKRVLNLIEQIKSFANRQSSGGVLTEQRKVKIDGIDKSFLVRIDGVFLIDEEDENNLQRVSADDIKEPRLKDSILVRLPVFLWNVSFGRLSDSLAIDLTDKEEIKIEENNFESSKKKVKKPKGEKLVLPNGKVVYGKSKKN</sequence>
<dbReference type="GeneID" id="30201999"/>
<evidence type="ECO:0000256" key="5">
    <source>
        <dbReference type="ARBA" id="ARBA00037847"/>
    </source>
</evidence>
<keyword evidence="3 6" id="KW-1133">Transmembrane helix</keyword>
<dbReference type="Pfam" id="PF00226">
    <property type="entry name" value="DnaJ"/>
    <property type="match status" value="1"/>
</dbReference>
<evidence type="ECO:0000256" key="2">
    <source>
        <dbReference type="ARBA" id="ARBA00022729"/>
    </source>
</evidence>
<dbReference type="OrthoDB" id="413400at2759"/>
<evidence type="ECO:0000256" key="1">
    <source>
        <dbReference type="ARBA" id="ARBA00022692"/>
    </source>
</evidence>
<dbReference type="InterPro" id="IPR001623">
    <property type="entry name" value="DnaJ_domain"/>
</dbReference>
<dbReference type="AlphaFoldDB" id="A0A1E3P394"/>
<feature type="chain" id="PRO_5009133643" description="J domain-containing protein" evidence="7">
    <location>
        <begin position="19"/>
        <end position="298"/>
    </location>
</feature>
<feature type="signal peptide" evidence="7">
    <location>
        <begin position="1"/>
        <end position="18"/>
    </location>
</feature>
<evidence type="ECO:0000259" key="8">
    <source>
        <dbReference type="PROSITE" id="PS50076"/>
    </source>
</evidence>
<comment type="subcellular location">
    <subcellularLocation>
        <location evidence="5">Endomembrane system</location>
        <topology evidence="5">Single-pass membrane protein</topology>
    </subcellularLocation>
</comment>
<gene>
    <name evidence="9" type="ORF">WICANDRAFT_78574</name>
</gene>
<evidence type="ECO:0000256" key="7">
    <source>
        <dbReference type="SAM" id="SignalP"/>
    </source>
</evidence>
<keyword evidence="1 6" id="KW-0812">Transmembrane</keyword>
<dbReference type="Gene3D" id="1.10.287.110">
    <property type="entry name" value="DnaJ domain"/>
    <property type="match status" value="1"/>
</dbReference>
<dbReference type="EMBL" id="KV454210">
    <property type="protein sequence ID" value="ODQ59951.1"/>
    <property type="molecule type" value="Genomic_DNA"/>
</dbReference>
<accession>A0A1E3P394</accession>
<proteinExistence type="predicted"/>
<evidence type="ECO:0000313" key="10">
    <source>
        <dbReference type="Proteomes" id="UP000094112"/>
    </source>
</evidence>
<dbReference type="CDD" id="cd06257">
    <property type="entry name" value="DnaJ"/>
    <property type="match status" value="1"/>
</dbReference>
<reference evidence="9 10" key="1">
    <citation type="journal article" date="2016" name="Proc. Natl. Acad. Sci. U.S.A.">
        <title>Comparative genomics of biotechnologically important yeasts.</title>
        <authorList>
            <person name="Riley R."/>
            <person name="Haridas S."/>
            <person name="Wolfe K.H."/>
            <person name="Lopes M.R."/>
            <person name="Hittinger C.T."/>
            <person name="Goeker M."/>
            <person name="Salamov A.A."/>
            <person name="Wisecaver J.H."/>
            <person name="Long T.M."/>
            <person name="Calvey C.H."/>
            <person name="Aerts A.L."/>
            <person name="Barry K.W."/>
            <person name="Choi C."/>
            <person name="Clum A."/>
            <person name="Coughlan A.Y."/>
            <person name="Deshpande S."/>
            <person name="Douglass A.P."/>
            <person name="Hanson S.J."/>
            <person name="Klenk H.-P."/>
            <person name="LaButti K.M."/>
            <person name="Lapidus A."/>
            <person name="Lindquist E.A."/>
            <person name="Lipzen A.M."/>
            <person name="Meier-Kolthoff J.P."/>
            <person name="Ohm R.A."/>
            <person name="Otillar R.P."/>
            <person name="Pangilinan J.L."/>
            <person name="Peng Y."/>
            <person name="Rokas A."/>
            <person name="Rosa C.A."/>
            <person name="Scheuner C."/>
            <person name="Sibirny A.A."/>
            <person name="Slot J.C."/>
            <person name="Stielow J.B."/>
            <person name="Sun H."/>
            <person name="Kurtzman C.P."/>
            <person name="Blackwell M."/>
            <person name="Grigoriev I.V."/>
            <person name="Jeffries T.W."/>
        </authorList>
    </citation>
    <scope>NUCLEOTIDE SEQUENCE [LARGE SCALE GENOMIC DNA]</scope>
    <source>
        <strain evidence="10">ATCC 58044 / CBS 1984 / NCYC 433 / NRRL Y-366-8</strain>
    </source>
</reference>
<dbReference type="Proteomes" id="UP000094112">
    <property type="component" value="Unassembled WGS sequence"/>
</dbReference>
<dbReference type="GO" id="GO:0012505">
    <property type="term" value="C:endomembrane system"/>
    <property type="evidence" value="ECO:0007669"/>
    <property type="project" value="UniProtKB-SubCell"/>
</dbReference>
<dbReference type="InterPro" id="IPR036869">
    <property type="entry name" value="J_dom_sf"/>
</dbReference>
<dbReference type="InterPro" id="IPR052606">
    <property type="entry name" value="DnaJ_domain_protein"/>
</dbReference>
<dbReference type="RefSeq" id="XP_019039158.1">
    <property type="nucleotide sequence ID" value="XM_019184753.1"/>
</dbReference>
<keyword evidence="10" id="KW-1185">Reference proteome</keyword>
<dbReference type="SUPFAM" id="SSF46565">
    <property type="entry name" value="Chaperone J-domain"/>
    <property type="match status" value="1"/>
</dbReference>
<organism evidence="9 10">
    <name type="scientific">Wickerhamomyces anomalus (strain ATCC 58044 / CBS 1984 / NCYC 433 / NRRL Y-366-8)</name>
    <name type="common">Yeast</name>
    <name type="synonym">Hansenula anomala</name>
    <dbReference type="NCBI Taxonomy" id="683960"/>
    <lineage>
        <taxon>Eukaryota</taxon>
        <taxon>Fungi</taxon>
        <taxon>Dikarya</taxon>
        <taxon>Ascomycota</taxon>
        <taxon>Saccharomycotina</taxon>
        <taxon>Saccharomycetes</taxon>
        <taxon>Phaffomycetales</taxon>
        <taxon>Wickerhamomycetaceae</taxon>
        <taxon>Wickerhamomyces</taxon>
    </lineage>
</organism>
<evidence type="ECO:0000256" key="6">
    <source>
        <dbReference type="SAM" id="Phobius"/>
    </source>
</evidence>
<keyword evidence="4 6" id="KW-0472">Membrane</keyword>
<protein>
    <recommendedName>
        <fullName evidence="8">J domain-containing protein</fullName>
    </recommendedName>
</protein>
<keyword evidence="2 7" id="KW-0732">Signal</keyword>
<feature type="domain" description="J" evidence="8">
    <location>
        <begin position="41"/>
        <end position="128"/>
    </location>
</feature>
<dbReference type="STRING" id="683960.A0A1E3P394"/>
<dbReference type="PANTHER" id="PTHR44653">
    <property type="entry name" value="DNAJ HOMOLOG SUBFAMILY C MEMBER 1"/>
    <property type="match status" value="1"/>
</dbReference>
<feature type="transmembrane region" description="Helical" evidence="6">
    <location>
        <begin position="130"/>
        <end position="150"/>
    </location>
</feature>
<evidence type="ECO:0000256" key="3">
    <source>
        <dbReference type="ARBA" id="ARBA00022989"/>
    </source>
</evidence>
<name>A0A1E3P394_WICAA</name>
<dbReference type="SMART" id="SM00271">
    <property type="entry name" value="DnaJ"/>
    <property type="match status" value="1"/>
</dbReference>
<dbReference type="PANTHER" id="PTHR44653:SF2">
    <property type="entry name" value="DNAJ HOMOLOG SUBFAMILY C MEMBER 1"/>
    <property type="match status" value="1"/>
</dbReference>
<dbReference type="PROSITE" id="PS50076">
    <property type="entry name" value="DNAJ_2"/>
    <property type="match status" value="1"/>
</dbReference>
<evidence type="ECO:0000313" key="9">
    <source>
        <dbReference type="EMBL" id="ODQ59951.1"/>
    </source>
</evidence>
<evidence type="ECO:0000256" key="4">
    <source>
        <dbReference type="ARBA" id="ARBA00023136"/>
    </source>
</evidence>